<reference evidence="3" key="1">
    <citation type="submission" date="2016-12" db="EMBL/GenBank/DDBJ databases">
        <title>Draft Genome Sequences od Carboxydothermus pertinax and islandicus, Hydrogenogenic Carboxydotrophic Bacteria.</title>
        <authorList>
            <person name="Fukuyama Y."/>
            <person name="Ohmae K."/>
            <person name="Yoneda Y."/>
            <person name="Yoshida T."/>
            <person name="Sako Y."/>
        </authorList>
    </citation>
    <scope>NUCLEOTIDE SEQUENCE [LARGE SCALE GENOMIC DNA]</scope>
    <source>
        <strain evidence="3">Ug1</strain>
    </source>
</reference>
<proteinExistence type="predicted"/>
<evidence type="ECO:0000313" key="3">
    <source>
        <dbReference type="Proteomes" id="UP000187485"/>
    </source>
</evidence>
<dbReference type="EMBL" id="BDJK01000066">
    <property type="protein sequence ID" value="GAV23984.1"/>
    <property type="molecule type" value="Genomic_DNA"/>
</dbReference>
<dbReference type="STRING" id="870242.cpu_24940"/>
<dbReference type="Pfam" id="PF11823">
    <property type="entry name" value="Se_S_carrier"/>
    <property type="match status" value="1"/>
</dbReference>
<feature type="domain" description="Putative Se/S carrier protein-like" evidence="1">
    <location>
        <begin position="6"/>
        <end position="72"/>
    </location>
</feature>
<evidence type="ECO:0000259" key="1">
    <source>
        <dbReference type="Pfam" id="PF11823"/>
    </source>
</evidence>
<evidence type="ECO:0000313" key="2">
    <source>
        <dbReference type="EMBL" id="GAV23984.1"/>
    </source>
</evidence>
<dbReference type="OrthoDB" id="3192849at2"/>
<keyword evidence="3" id="KW-1185">Reference proteome</keyword>
<comment type="caution">
    <text evidence="2">The sequence shown here is derived from an EMBL/GenBank/DDBJ whole genome shotgun (WGS) entry which is preliminary data.</text>
</comment>
<sequence length="89" mass="10182">MSELIFLTFPSIHHLLQLEDVLKKNSLKFQIIPLPREIRSDCGTCLLIEKEATKAVLALAKNQGIPVEGVYPVTDEKKKRFYQKLLSLM</sequence>
<organism evidence="2 3">
    <name type="scientific">Carboxydothermus pertinax</name>
    <dbReference type="NCBI Taxonomy" id="870242"/>
    <lineage>
        <taxon>Bacteria</taxon>
        <taxon>Bacillati</taxon>
        <taxon>Bacillota</taxon>
        <taxon>Clostridia</taxon>
        <taxon>Thermoanaerobacterales</taxon>
        <taxon>Thermoanaerobacteraceae</taxon>
        <taxon>Carboxydothermus</taxon>
    </lineage>
</organism>
<name>A0A1L8CYP0_9THEO</name>
<gene>
    <name evidence="2" type="ORF">cpu_24940</name>
</gene>
<accession>A0A1L8CYP0</accession>
<dbReference type="RefSeq" id="WP_075860380.1">
    <property type="nucleotide sequence ID" value="NZ_BDJK01000066.1"/>
</dbReference>
<dbReference type="Proteomes" id="UP000187485">
    <property type="component" value="Unassembled WGS sequence"/>
</dbReference>
<dbReference type="AlphaFoldDB" id="A0A1L8CYP0"/>
<dbReference type="InterPro" id="IPR021778">
    <property type="entry name" value="Se/S_carrier-like"/>
</dbReference>
<protein>
    <recommendedName>
        <fullName evidence="1">Putative Se/S carrier protein-like domain-containing protein</fullName>
    </recommendedName>
</protein>